<reference evidence="2" key="1">
    <citation type="submission" date="2015-06" db="EMBL/GenBank/DDBJ databases">
        <authorList>
            <person name="Bertelli C."/>
        </authorList>
    </citation>
    <scope>NUCLEOTIDE SEQUENCE [LARGE SCALE GENOMIC DNA]</scope>
    <source>
        <strain evidence="2">CRIB-30</strain>
    </source>
</reference>
<evidence type="ECO:0008006" key="3">
    <source>
        <dbReference type="Google" id="ProtNLM"/>
    </source>
</evidence>
<evidence type="ECO:0000313" key="1">
    <source>
        <dbReference type="EMBL" id="CRX38714.1"/>
    </source>
</evidence>
<sequence length="469" mass="49890">MSQETGNGISIVDVDIGDEVVQVVLTSQNGFLTLSQIDGIVFTQGTGSSDSVMVFTGKLSDVNAALEGLTFMPKENYNGEASISLFVSDKTTGEEEMSHAKTIALNIEAVNDETTITAPVDQSLKAGQNLTLSSQDGNAIHIGDNDQNSTYTVTLSVKHGQMTLSKLSGLTFVEGNGANNTQMVFKGSLKDINDALDGLVYTPFSGFSGSDLIAISVAENTMESANEAPVVYGSVAVEIAASPLAANESSIALKSADIMQESSDQPRFITASNSLLSDKIEGPYSQKDPLENYGGYQEHNPGQSVGYDPIELAKMQNTQFSSILYPEGSAFTTLNLSEDAEKKSEILIDPSKPSTKMGSDATLLTTAVAMEVGENLTDLVQGNVIREARGPLQQARVDTQLPTAEGSNLEKYIKAQGLQDSSAAYTVSAFAMDSDMADLTQDHLKMDSNDKSSFTDVVKKALEDMEKPL</sequence>
<dbReference type="AlphaFoldDB" id="A0A0H5DSG4"/>
<proteinExistence type="predicted"/>
<dbReference type="OrthoDB" id="355609at2"/>
<evidence type="ECO:0000313" key="2">
    <source>
        <dbReference type="Proteomes" id="UP000220251"/>
    </source>
</evidence>
<gene>
    <name evidence="1" type="ORF">ELAC_1378</name>
</gene>
<keyword evidence="2" id="KW-1185">Reference proteome</keyword>
<protein>
    <recommendedName>
        <fullName evidence="3">Cadherin domain-containing protein</fullName>
    </recommendedName>
</protein>
<dbReference type="Proteomes" id="UP000220251">
    <property type="component" value="Unassembled WGS sequence"/>
</dbReference>
<dbReference type="EMBL" id="CWGJ01000018">
    <property type="protein sequence ID" value="CRX38714.1"/>
    <property type="molecule type" value="Genomic_DNA"/>
</dbReference>
<name>A0A0H5DSG4_9BACT</name>
<organism evidence="1 2">
    <name type="scientific">Estrella lausannensis</name>
    <dbReference type="NCBI Taxonomy" id="483423"/>
    <lineage>
        <taxon>Bacteria</taxon>
        <taxon>Pseudomonadati</taxon>
        <taxon>Chlamydiota</taxon>
        <taxon>Chlamydiia</taxon>
        <taxon>Parachlamydiales</taxon>
        <taxon>Candidatus Criblamydiaceae</taxon>
        <taxon>Estrella</taxon>
    </lineage>
</organism>
<accession>A0A0H5DSG4</accession>